<gene>
    <name evidence="5" type="ORF">SAMN04488029_3749</name>
</gene>
<dbReference type="InterPro" id="IPR002869">
    <property type="entry name" value="Pyrv_flavodox_OxRed_cen"/>
</dbReference>
<evidence type="ECO:0000313" key="5">
    <source>
        <dbReference type="EMBL" id="SMD38329.1"/>
    </source>
</evidence>
<dbReference type="InterPro" id="IPR002880">
    <property type="entry name" value="Pyrv_Fd/Flavodoxin_OxRdtase_N"/>
</dbReference>
<dbReference type="GO" id="GO:0006979">
    <property type="term" value="P:response to oxidative stress"/>
    <property type="evidence" value="ECO:0007669"/>
    <property type="project" value="TreeGrafter"/>
</dbReference>
<name>A0A1W2GNT6_REIFA</name>
<feature type="domain" description="Pyruvate/ketoisovalerate oxidoreductase catalytic" evidence="2">
    <location>
        <begin position="18"/>
        <end position="208"/>
    </location>
</feature>
<dbReference type="NCBIfam" id="TIGR03710">
    <property type="entry name" value="OAFO_sf"/>
    <property type="match status" value="1"/>
</dbReference>
<dbReference type="EMBL" id="FWYF01000004">
    <property type="protein sequence ID" value="SMD38329.1"/>
    <property type="molecule type" value="Genomic_DNA"/>
</dbReference>
<evidence type="ECO:0000259" key="3">
    <source>
        <dbReference type="Pfam" id="PF01855"/>
    </source>
</evidence>
<keyword evidence="1" id="KW-0560">Oxidoreductase</keyword>
<dbReference type="SUPFAM" id="SSF53323">
    <property type="entry name" value="Pyruvate-ferredoxin oxidoreductase, PFOR, domain III"/>
    <property type="match status" value="1"/>
</dbReference>
<dbReference type="RefSeq" id="WP_084374366.1">
    <property type="nucleotide sequence ID" value="NZ_FWYF01000004.1"/>
</dbReference>
<dbReference type="Pfam" id="PF01855">
    <property type="entry name" value="POR_N"/>
    <property type="match status" value="1"/>
</dbReference>
<dbReference type="Proteomes" id="UP000192472">
    <property type="component" value="Unassembled WGS sequence"/>
</dbReference>
<dbReference type="InterPro" id="IPR050722">
    <property type="entry name" value="Pyruvate:ferred/Flavod_OxRd"/>
</dbReference>
<dbReference type="InterPro" id="IPR019752">
    <property type="entry name" value="Pyrv/ketoisovalerate_OxRed_cat"/>
</dbReference>
<dbReference type="InterPro" id="IPR029061">
    <property type="entry name" value="THDP-binding"/>
</dbReference>
<dbReference type="STRING" id="692418.SAMN04488029_3749"/>
<dbReference type="CDD" id="cd07034">
    <property type="entry name" value="TPP_PYR_PFOR_IOR-alpha_like"/>
    <property type="match status" value="1"/>
</dbReference>
<dbReference type="PANTHER" id="PTHR32154">
    <property type="entry name" value="PYRUVATE-FLAVODOXIN OXIDOREDUCTASE-RELATED"/>
    <property type="match status" value="1"/>
</dbReference>
<dbReference type="Pfam" id="PF17147">
    <property type="entry name" value="PFOR_II"/>
    <property type="match status" value="1"/>
</dbReference>
<dbReference type="SUPFAM" id="SSF52922">
    <property type="entry name" value="TK C-terminal domain-like"/>
    <property type="match status" value="1"/>
</dbReference>
<organism evidence="5 6">
    <name type="scientific">Reichenbachiella faecimaris</name>
    <dbReference type="NCBI Taxonomy" id="692418"/>
    <lineage>
        <taxon>Bacteria</taxon>
        <taxon>Pseudomonadati</taxon>
        <taxon>Bacteroidota</taxon>
        <taxon>Cytophagia</taxon>
        <taxon>Cytophagales</taxon>
        <taxon>Reichenbachiellaceae</taxon>
        <taxon>Reichenbachiella</taxon>
    </lineage>
</organism>
<evidence type="ECO:0000256" key="1">
    <source>
        <dbReference type="ARBA" id="ARBA00023002"/>
    </source>
</evidence>
<evidence type="ECO:0000259" key="2">
    <source>
        <dbReference type="Pfam" id="PF01558"/>
    </source>
</evidence>
<dbReference type="Gene3D" id="3.40.50.920">
    <property type="match status" value="1"/>
</dbReference>
<dbReference type="FunFam" id="3.40.50.970:FF:000022">
    <property type="entry name" value="2-oxoglutarate ferredoxin oxidoreductase alpha subunit"/>
    <property type="match status" value="1"/>
</dbReference>
<dbReference type="Gene3D" id="3.40.920.10">
    <property type="entry name" value="Pyruvate-ferredoxin oxidoreductase, PFOR, domain III"/>
    <property type="match status" value="1"/>
</dbReference>
<proteinExistence type="predicted"/>
<dbReference type="InterPro" id="IPR022367">
    <property type="entry name" value="2-oxoacid/accept_OxRdtase_asu"/>
</dbReference>
<reference evidence="5 6" key="1">
    <citation type="submission" date="2017-04" db="EMBL/GenBank/DDBJ databases">
        <authorList>
            <person name="Afonso C.L."/>
            <person name="Miller P.J."/>
            <person name="Scott M.A."/>
            <person name="Spackman E."/>
            <person name="Goraichik I."/>
            <person name="Dimitrov K.M."/>
            <person name="Suarez D.L."/>
            <person name="Swayne D.E."/>
        </authorList>
    </citation>
    <scope>NUCLEOTIDE SEQUENCE [LARGE SCALE GENOMIC DNA]</scope>
    <source>
        <strain evidence="5 6">DSM 26133</strain>
    </source>
</reference>
<accession>A0A1W2GNT6</accession>
<dbReference type="Pfam" id="PF01558">
    <property type="entry name" value="POR"/>
    <property type="match status" value="1"/>
</dbReference>
<dbReference type="Gene3D" id="3.40.50.970">
    <property type="match status" value="1"/>
</dbReference>
<dbReference type="GO" id="GO:0016903">
    <property type="term" value="F:oxidoreductase activity, acting on the aldehyde or oxo group of donors"/>
    <property type="evidence" value="ECO:0007669"/>
    <property type="project" value="InterPro"/>
</dbReference>
<dbReference type="InterPro" id="IPR009014">
    <property type="entry name" value="Transketo_C/PFOR_II"/>
</dbReference>
<sequence length="614" mass="66983">MKATSPNEAVIFFAGDSGDGIQLTGGQFSETVEIFGNDISTFPNFPAEIRAPKGTLFGVSGFQLKLGSVKVFTPGDQYDVLVAMNAAALKTNLHQLKKGGVIIANTSGFDKKNLALAKYADGTNPLENHSLDNYDLHVFDVTKMTQDTLADTGMDRKEIERCKNMFVLGFVYWMFNQDLKYTIDFLTGKFKSKPELAEANIKVLRAGFNFADTSETFTSRFNIKPAKLPKGNYRNVNGNQAVALALVAASKKSGLGLFYGSYPITPASNILHQLSRYKNFGVKTYQAEDEIAAICSAIGASFAGQLGATASSGPGIALKGEAMGLAMILELPLVIINVQRGGPSTGLPTKTEQADLLQAMYGRNGEAPLPIFAAATPKDCFELAFMACKVALEHMTPVIFLSDGYIANGSEPWQYPQSKDLPDISPPLVAAKTNDEPFLPYQREENLVRKWAIPGMAGLEHRIGGLEKEIDTGNVSYDPDNHEQMIKIRAEKIDKIAQVFPKQSYAQGSEKSKLLVIGWGSTFGAIESAIISLGEEGYDIAHIHIRMIHPLPSNLGEILRHFEKIIVPEMNNGQLVMVLRNKFLLPIKSVTKIKGVPFTVHEIKEAILNELSHG</sequence>
<dbReference type="SUPFAM" id="SSF52518">
    <property type="entry name" value="Thiamin diphosphate-binding fold (THDP-binding)"/>
    <property type="match status" value="1"/>
</dbReference>
<protein>
    <submittedName>
        <fullName evidence="5">2-oxoglutarate ferredoxin oxidoreductase subunit alpha</fullName>
    </submittedName>
</protein>
<dbReference type="OrthoDB" id="9794954at2"/>
<feature type="domain" description="Pyruvate flavodoxin/ferredoxin oxidoreductase pyrimidine binding" evidence="3">
    <location>
        <begin position="258"/>
        <end position="468"/>
    </location>
</feature>
<evidence type="ECO:0000259" key="4">
    <source>
        <dbReference type="Pfam" id="PF17147"/>
    </source>
</evidence>
<dbReference type="AlphaFoldDB" id="A0A1W2GNT6"/>
<dbReference type="InterPro" id="IPR033412">
    <property type="entry name" value="PFOR_II"/>
</dbReference>
<keyword evidence="6" id="KW-1185">Reference proteome</keyword>
<feature type="domain" description="Pyruvate:ferredoxin oxidoreductase core" evidence="4">
    <location>
        <begin position="514"/>
        <end position="603"/>
    </location>
</feature>
<evidence type="ECO:0000313" key="6">
    <source>
        <dbReference type="Proteomes" id="UP000192472"/>
    </source>
</evidence>
<dbReference type="PANTHER" id="PTHR32154:SF20">
    <property type="entry name" value="2-OXOGLUTARATE OXIDOREDUCTASE SUBUNIT KORA"/>
    <property type="match status" value="1"/>
</dbReference>